<gene>
    <name evidence="7" type="ORF">UB32_14250</name>
</gene>
<dbReference type="Pfam" id="PF01258">
    <property type="entry name" value="zf-dskA_traR"/>
    <property type="match status" value="1"/>
</dbReference>
<dbReference type="RefSeq" id="WP_044394719.1">
    <property type="nucleotide sequence ID" value="NZ_JXIQ01000111.1"/>
</dbReference>
<dbReference type="GO" id="GO:0008270">
    <property type="term" value="F:zinc ion binding"/>
    <property type="evidence" value="ECO:0007669"/>
    <property type="project" value="UniProtKB-KW"/>
</dbReference>
<keyword evidence="3" id="KW-0862">Zinc</keyword>
<sequence>MLPDEQVRELQAELLKNKKELEGHLAANDHFDLRSGHTHESTGELSSYDNHPGDEGTELFEREKDIALNDHAEYLLNNINLALQAIEAGSYGKCETCGNDIPFERLKAVPDTRFCIEHTLDRTVSHNRPIEEGVLIPPFGKFDLDDKEENVGFDAEDSWQEVASWGTSETPSDFIEPKADYNEMYIESEENIGYVEDFENFVGNDITGKEIKIYPNKQHEKYEEELDKENIMTSFGDLPAYEHDPYVEKDK</sequence>
<dbReference type="InterPro" id="IPR000962">
    <property type="entry name" value="Znf_DskA_TraR"/>
</dbReference>
<protein>
    <recommendedName>
        <fullName evidence="6">Zinc finger DksA/TraR C4-type domain-containing protein</fullName>
    </recommendedName>
</protein>
<accession>A0A0D6Z9R2</accession>
<evidence type="ECO:0000256" key="4">
    <source>
        <dbReference type="PROSITE-ProRule" id="PRU00510"/>
    </source>
</evidence>
<reference evidence="7 8" key="1">
    <citation type="submission" date="2015-01" db="EMBL/GenBank/DDBJ databases">
        <title>Draft genome sequences of the supercritical CO2 tolerant bacteria Bacillus subterraneus MITOT1 and Bacillus cereus MIT0214.</title>
        <authorList>
            <person name="Peet K.C."/>
            <person name="Thompson J.R."/>
        </authorList>
    </citation>
    <scope>NUCLEOTIDE SEQUENCE [LARGE SCALE GENOMIC DNA]</scope>
    <source>
        <strain evidence="7 8">MITOT1</strain>
    </source>
</reference>
<evidence type="ECO:0000259" key="6">
    <source>
        <dbReference type="Pfam" id="PF01258"/>
    </source>
</evidence>
<dbReference type="OrthoDB" id="9811543at2"/>
<proteinExistence type="predicted"/>
<dbReference type="PANTHER" id="PTHR33823:SF4">
    <property type="entry name" value="GENERAL STRESS PROTEIN 16O"/>
    <property type="match status" value="1"/>
</dbReference>
<dbReference type="NCBIfam" id="TIGR02890">
    <property type="entry name" value="bacill_yteA"/>
    <property type="match status" value="1"/>
</dbReference>
<dbReference type="Gene3D" id="1.20.120.910">
    <property type="entry name" value="DksA, coiled-coil domain"/>
    <property type="match status" value="1"/>
</dbReference>
<keyword evidence="1" id="KW-0479">Metal-binding</keyword>
<evidence type="ECO:0000256" key="5">
    <source>
        <dbReference type="SAM" id="MobiDB-lite"/>
    </source>
</evidence>
<dbReference type="AlphaFoldDB" id="A0A0D6Z9R2"/>
<name>A0A0D6Z9R2_9BACI</name>
<dbReference type="SUPFAM" id="SSF109635">
    <property type="entry name" value="DnaK suppressor protein DksA, alpha-hairpin domain"/>
    <property type="match status" value="1"/>
</dbReference>
<organism evidence="7 8">
    <name type="scientific">Mesobacillus subterraneus</name>
    <dbReference type="NCBI Taxonomy" id="285983"/>
    <lineage>
        <taxon>Bacteria</taxon>
        <taxon>Bacillati</taxon>
        <taxon>Bacillota</taxon>
        <taxon>Bacilli</taxon>
        <taxon>Bacillales</taxon>
        <taxon>Bacillaceae</taxon>
        <taxon>Mesobacillus</taxon>
    </lineage>
</organism>
<feature type="compositionally biased region" description="Basic and acidic residues" evidence="5">
    <location>
        <begin position="29"/>
        <end position="42"/>
    </location>
</feature>
<dbReference type="PROSITE" id="PS51128">
    <property type="entry name" value="ZF_DKSA_2"/>
    <property type="match status" value="1"/>
</dbReference>
<dbReference type="Proteomes" id="UP000032512">
    <property type="component" value="Unassembled WGS sequence"/>
</dbReference>
<dbReference type="PATRIC" id="fig|285983.3.peg.1710"/>
<feature type="zinc finger region" description="dksA C4-type" evidence="4">
    <location>
        <begin position="94"/>
        <end position="118"/>
    </location>
</feature>
<dbReference type="InterPro" id="IPR014240">
    <property type="entry name" value="YteA"/>
</dbReference>
<feature type="domain" description="Zinc finger DksA/TraR C4-type" evidence="6">
    <location>
        <begin position="89"/>
        <end position="117"/>
    </location>
</feature>
<keyword evidence="2" id="KW-0863">Zinc-finger</keyword>
<evidence type="ECO:0000256" key="2">
    <source>
        <dbReference type="ARBA" id="ARBA00022771"/>
    </source>
</evidence>
<evidence type="ECO:0000313" key="8">
    <source>
        <dbReference type="Proteomes" id="UP000032512"/>
    </source>
</evidence>
<keyword evidence="8" id="KW-1185">Reference proteome</keyword>
<comment type="caution">
    <text evidence="7">The sequence shown here is derived from an EMBL/GenBank/DDBJ whole genome shotgun (WGS) entry which is preliminary data.</text>
</comment>
<dbReference type="SUPFAM" id="SSF57716">
    <property type="entry name" value="Glucocorticoid receptor-like (DNA-binding domain)"/>
    <property type="match status" value="1"/>
</dbReference>
<evidence type="ECO:0000256" key="3">
    <source>
        <dbReference type="ARBA" id="ARBA00022833"/>
    </source>
</evidence>
<evidence type="ECO:0000313" key="7">
    <source>
        <dbReference type="EMBL" id="KIY21323.1"/>
    </source>
</evidence>
<evidence type="ECO:0000256" key="1">
    <source>
        <dbReference type="ARBA" id="ARBA00022723"/>
    </source>
</evidence>
<dbReference type="InterPro" id="IPR037187">
    <property type="entry name" value="DnaK_N"/>
</dbReference>
<dbReference type="EMBL" id="JXIQ01000111">
    <property type="protein sequence ID" value="KIY21323.1"/>
    <property type="molecule type" value="Genomic_DNA"/>
</dbReference>
<dbReference type="PANTHER" id="PTHR33823">
    <property type="entry name" value="RNA POLYMERASE-BINDING TRANSCRIPTION FACTOR DKSA-RELATED"/>
    <property type="match status" value="1"/>
</dbReference>
<feature type="region of interest" description="Disordered" evidence="5">
    <location>
        <begin position="29"/>
        <end position="56"/>
    </location>
</feature>